<protein>
    <submittedName>
        <fullName evidence="2">Uncharacterized protein</fullName>
    </submittedName>
</protein>
<proteinExistence type="predicted"/>
<evidence type="ECO:0000313" key="2">
    <source>
        <dbReference type="EMBL" id="VAW44875.1"/>
    </source>
</evidence>
<keyword evidence="1" id="KW-1133">Transmembrane helix</keyword>
<sequence length="130" mass="14650">MKSIEQRLKIDAKAFNQTPDMQLHENIMQSIRTETRLTKKPGNLFKWLVPTGFAITALVLIVSFVPRQTIIESIKTPAQTTIPNQAHVATDDVDIDLIAFSLESKLTTNIQKEQQAIINDMNYLTSLIAL</sequence>
<feature type="transmembrane region" description="Helical" evidence="1">
    <location>
        <begin position="44"/>
        <end position="65"/>
    </location>
</feature>
<dbReference type="EMBL" id="UOFC01000027">
    <property type="protein sequence ID" value="VAW44875.1"/>
    <property type="molecule type" value="Genomic_DNA"/>
</dbReference>
<organism evidence="2">
    <name type="scientific">hydrothermal vent metagenome</name>
    <dbReference type="NCBI Taxonomy" id="652676"/>
    <lineage>
        <taxon>unclassified sequences</taxon>
        <taxon>metagenomes</taxon>
        <taxon>ecological metagenomes</taxon>
    </lineage>
</organism>
<keyword evidence="1" id="KW-0812">Transmembrane</keyword>
<dbReference type="AlphaFoldDB" id="A0A3B0VMY7"/>
<reference evidence="2" key="1">
    <citation type="submission" date="2018-06" db="EMBL/GenBank/DDBJ databases">
        <authorList>
            <person name="Zhirakovskaya E."/>
        </authorList>
    </citation>
    <scope>NUCLEOTIDE SEQUENCE</scope>
</reference>
<gene>
    <name evidence="2" type="ORF">MNBD_GAMMA03-1618</name>
</gene>
<name>A0A3B0VMY7_9ZZZZ</name>
<evidence type="ECO:0000256" key="1">
    <source>
        <dbReference type="SAM" id="Phobius"/>
    </source>
</evidence>
<keyword evidence="1" id="KW-0472">Membrane</keyword>
<accession>A0A3B0VMY7</accession>